<proteinExistence type="predicted"/>
<organism evidence="2 3">
    <name type="scientific">Mycolicibacterium fortuitum</name>
    <name type="common">Mycobacterium fortuitum</name>
    <dbReference type="NCBI Taxonomy" id="1766"/>
    <lineage>
        <taxon>Bacteria</taxon>
        <taxon>Bacillati</taxon>
        <taxon>Actinomycetota</taxon>
        <taxon>Actinomycetes</taxon>
        <taxon>Mycobacteriales</taxon>
        <taxon>Mycobacteriaceae</taxon>
        <taxon>Mycolicibacterium</taxon>
    </lineage>
</organism>
<comment type="caution">
    <text evidence="2">The sequence shown here is derived from an EMBL/GenBank/DDBJ whole genome shotgun (WGS) entry which is preliminary data.</text>
</comment>
<evidence type="ECO:0000313" key="3">
    <source>
        <dbReference type="Proteomes" id="UP000187001"/>
    </source>
</evidence>
<keyword evidence="1" id="KW-1133">Transmembrane helix</keyword>
<name>A0ABD6QM89_MYCFO</name>
<dbReference type="AlphaFoldDB" id="A0ABD6QM89"/>
<dbReference type="InterPro" id="IPR022704">
    <property type="entry name" value="DUF2746"/>
</dbReference>
<evidence type="ECO:0000256" key="1">
    <source>
        <dbReference type="SAM" id="Phobius"/>
    </source>
</evidence>
<keyword evidence="1" id="KW-0472">Membrane</keyword>
<dbReference type="EMBL" id="MBER01000071">
    <property type="protein sequence ID" value="OMC44725.1"/>
    <property type="molecule type" value="Genomic_DNA"/>
</dbReference>
<gene>
    <name evidence="2" type="ORF">A5742_27525</name>
</gene>
<dbReference type="Pfam" id="PF10874">
    <property type="entry name" value="DUF2746"/>
    <property type="match status" value="1"/>
</dbReference>
<keyword evidence="1" id="KW-0812">Transmembrane</keyword>
<accession>A0ABD6QM89</accession>
<reference evidence="2 3" key="1">
    <citation type="submission" date="2016-07" db="EMBL/GenBank/DDBJ databases">
        <authorList>
            <person name="Sutton G."/>
            <person name="Brinkac L."/>
            <person name="Sanka R."/>
            <person name="Adams M."/>
            <person name="Lau E."/>
            <person name="Kumar A."/>
            <person name="Macaden R."/>
        </authorList>
    </citation>
    <scope>NUCLEOTIDE SEQUENCE [LARGE SCALE GENOMIC DNA]</scope>
    <source>
        <strain evidence="2 3">GA-0871</strain>
    </source>
</reference>
<dbReference type="Proteomes" id="UP000187001">
    <property type="component" value="Unassembled WGS sequence"/>
</dbReference>
<evidence type="ECO:0000313" key="2">
    <source>
        <dbReference type="EMBL" id="OMC44725.1"/>
    </source>
</evidence>
<feature type="transmembrane region" description="Helical" evidence="1">
    <location>
        <begin position="6"/>
        <end position="23"/>
    </location>
</feature>
<protein>
    <submittedName>
        <fullName evidence="2">Uncharacterized protein</fullName>
    </submittedName>
</protein>
<sequence length="106" mass="12131">MGLVPYLFYAAPAAVPTAFLWWGQRKAKAHRKTDKPLLTEIHEQTVNDHKEKSNLREDVDELKAGSLKLDEKIDHVLKVVTDGFSGIHQEIRTERLERIAGDERGR</sequence>